<evidence type="ECO:0000256" key="1">
    <source>
        <dbReference type="ARBA" id="ARBA00008013"/>
    </source>
</evidence>
<dbReference type="Proteomes" id="UP000734854">
    <property type="component" value="Unassembled WGS sequence"/>
</dbReference>
<name>A0A8J5GFT5_ZINOF</name>
<keyword evidence="3" id="KW-1185">Reference proteome</keyword>
<sequence>MLLGFNLQEGAALEDAQSEAELGGWGVEGVKVRTEREPNIQAYLRCTHSERLSRLHAPRVKKPLVIKIKENLAHHENVLALDYNVVHVDGGQSGEVLGEGDEVIGMGTLVVLDEFRWHAGVVHPRPPPLAYSVASGGRLSPPYLADVWEFKNRVMRIVEMENVGGRRPQQLLVYLQTEELITSHQMLEDRLRDEGWVHYPEMPPELIEYHRGPDDNYLISLPRDFSGFSLIISIEQLLFLQCTVVSS</sequence>
<comment type="similarity">
    <text evidence="1">Belongs to the FPF1 family.</text>
</comment>
<protein>
    <submittedName>
        <fullName evidence="2">Uncharacterized protein</fullName>
    </submittedName>
</protein>
<dbReference type="GO" id="GO:0009909">
    <property type="term" value="P:regulation of flower development"/>
    <property type="evidence" value="ECO:0007669"/>
    <property type="project" value="InterPro"/>
</dbReference>
<proteinExistence type="inferred from homology"/>
<accession>A0A8J5GFT5</accession>
<organism evidence="2 3">
    <name type="scientific">Zingiber officinale</name>
    <name type="common">Ginger</name>
    <name type="synonym">Amomum zingiber</name>
    <dbReference type="NCBI Taxonomy" id="94328"/>
    <lineage>
        <taxon>Eukaryota</taxon>
        <taxon>Viridiplantae</taxon>
        <taxon>Streptophyta</taxon>
        <taxon>Embryophyta</taxon>
        <taxon>Tracheophyta</taxon>
        <taxon>Spermatophyta</taxon>
        <taxon>Magnoliopsida</taxon>
        <taxon>Liliopsida</taxon>
        <taxon>Zingiberales</taxon>
        <taxon>Zingiberaceae</taxon>
        <taxon>Zingiber</taxon>
    </lineage>
</organism>
<dbReference type="AlphaFoldDB" id="A0A8J5GFT5"/>
<dbReference type="EMBL" id="JACMSC010000010">
    <property type="protein sequence ID" value="KAG6502804.1"/>
    <property type="molecule type" value="Genomic_DNA"/>
</dbReference>
<dbReference type="PANTHER" id="PTHR33433">
    <property type="entry name" value="FLOWERING-PROMOTING FACTOR 1-LIKE PROTEIN 1"/>
    <property type="match status" value="1"/>
</dbReference>
<evidence type="ECO:0000313" key="3">
    <source>
        <dbReference type="Proteomes" id="UP000734854"/>
    </source>
</evidence>
<evidence type="ECO:0000313" key="2">
    <source>
        <dbReference type="EMBL" id="KAG6502804.1"/>
    </source>
</evidence>
<comment type="caution">
    <text evidence="2">The sequence shown here is derived from an EMBL/GenBank/DDBJ whole genome shotgun (WGS) entry which is preliminary data.</text>
</comment>
<gene>
    <name evidence="2" type="ORF">ZIOFF_035092</name>
</gene>
<dbReference type="InterPro" id="IPR039274">
    <property type="entry name" value="FPF1"/>
</dbReference>
<reference evidence="2 3" key="1">
    <citation type="submission" date="2020-08" db="EMBL/GenBank/DDBJ databases">
        <title>Plant Genome Project.</title>
        <authorList>
            <person name="Zhang R.-G."/>
        </authorList>
    </citation>
    <scope>NUCLEOTIDE SEQUENCE [LARGE SCALE GENOMIC DNA]</scope>
    <source>
        <tissue evidence="2">Rhizome</tissue>
    </source>
</reference>